<feature type="non-terminal residue" evidence="2">
    <location>
        <position position="1"/>
    </location>
</feature>
<organism evidence="2 3">
    <name type="scientific">Ilyodon furcidens</name>
    <name type="common">goldbreast splitfin</name>
    <dbReference type="NCBI Taxonomy" id="33524"/>
    <lineage>
        <taxon>Eukaryota</taxon>
        <taxon>Metazoa</taxon>
        <taxon>Chordata</taxon>
        <taxon>Craniata</taxon>
        <taxon>Vertebrata</taxon>
        <taxon>Euteleostomi</taxon>
        <taxon>Actinopterygii</taxon>
        <taxon>Neopterygii</taxon>
        <taxon>Teleostei</taxon>
        <taxon>Neoteleostei</taxon>
        <taxon>Acanthomorphata</taxon>
        <taxon>Ovalentaria</taxon>
        <taxon>Atherinomorphae</taxon>
        <taxon>Cyprinodontiformes</taxon>
        <taxon>Goodeidae</taxon>
        <taxon>Ilyodon</taxon>
    </lineage>
</organism>
<evidence type="ECO:0000256" key="1">
    <source>
        <dbReference type="SAM" id="MobiDB-lite"/>
    </source>
</evidence>
<keyword evidence="3" id="KW-1185">Reference proteome</keyword>
<dbReference type="Proteomes" id="UP001482620">
    <property type="component" value="Unassembled WGS sequence"/>
</dbReference>
<feature type="region of interest" description="Disordered" evidence="1">
    <location>
        <begin position="1"/>
        <end position="20"/>
    </location>
</feature>
<gene>
    <name evidence="2" type="ORF">ILYODFUR_035855</name>
</gene>
<comment type="caution">
    <text evidence="2">The sequence shown here is derived from an EMBL/GenBank/DDBJ whole genome shotgun (WGS) entry which is preliminary data.</text>
</comment>
<reference evidence="2 3" key="1">
    <citation type="submission" date="2021-06" db="EMBL/GenBank/DDBJ databases">
        <authorList>
            <person name="Palmer J.M."/>
        </authorList>
    </citation>
    <scope>NUCLEOTIDE SEQUENCE [LARGE SCALE GENOMIC DNA]</scope>
    <source>
        <strain evidence="3">if_2019</strain>
        <tissue evidence="2">Muscle</tissue>
    </source>
</reference>
<dbReference type="EMBL" id="JAHRIQ010007025">
    <property type="protein sequence ID" value="MEQ2223345.1"/>
    <property type="molecule type" value="Genomic_DNA"/>
</dbReference>
<feature type="compositionally biased region" description="Acidic residues" evidence="1">
    <location>
        <begin position="55"/>
        <end position="68"/>
    </location>
</feature>
<feature type="region of interest" description="Disordered" evidence="1">
    <location>
        <begin position="47"/>
        <end position="99"/>
    </location>
</feature>
<accession>A0ABV0SRX4</accession>
<sequence length="130" mass="14481">SQQSSSESDDTIILGPTPAAVIQDMTVPELTRTHSVILHKQMLGYTEEPPSSFEISEEEYVPESDASESDSLKDSDSSVDAKQLKRTKKRAQKTTLPSSVEVQQLKTRRVTSTLLVPWLQKTPKNLLQLI</sequence>
<proteinExistence type="predicted"/>
<evidence type="ECO:0000313" key="3">
    <source>
        <dbReference type="Proteomes" id="UP001482620"/>
    </source>
</evidence>
<evidence type="ECO:0000313" key="2">
    <source>
        <dbReference type="EMBL" id="MEQ2223345.1"/>
    </source>
</evidence>
<protein>
    <submittedName>
        <fullName evidence="2">Uncharacterized protein</fullName>
    </submittedName>
</protein>
<name>A0ABV0SRX4_9TELE</name>